<protein>
    <submittedName>
        <fullName evidence="7">tRNA synthetase class I (R)</fullName>
    </submittedName>
</protein>
<sequence length="213" mass="23302">MDRGRPAADDRLGVAATEEGRRLVIDYSGPNVAKQMHVGHLRTTIIGASLARVFGFLGAEVIRANHLGDWGTQFGMLIQYIDEHPESPWHTAELDHHTSAVSALDALYKAARAQFDAEPEFAERARGRVVALQAGDAATVARWREIVAESEKAFGVIYERLGVLLTPDDYLRESFYNDQLAETVTELVDKGVAVDSAGAVVVWFSKRHGESAG</sequence>
<dbReference type="EMBL" id="VMSD01000007">
    <property type="protein sequence ID" value="KAF0845449.1"/>
    <property type="molecule type" value="Genomic_DNA"/>
</dbReference>
<keyword evidence="3 5" id="KW-0067">ATP-binding</keyword>
<comment type="caution">
    <text evidence="7">The sequence shown here is derived from an EMBL/GenBank/DDBJ whole genome shotgun (WGS) entry which is preliminary data.</text>
</comment>
<dbReference type="Gene3D" id="3.40.50.620">
    <property type="entry name" value="HUPs"/>
    <property type="match status" value="1"/>
</dbReference>
<keyword evidence="1 5" id="KW-0436">Ligase</keyword>
<dbReference type="PRINTS" id="PR01038">
    <property type="entry name" value="TRNASYNTHARG"/>
</dbReference>
<keyword evidence="5" id="KW-0648">Protein biosynthesis</keyword>
<evidence type="ECO:0000256" key="1">
    <source>
        <dbReference type="ARBA" id="ARBA00022598"/>
    </source>
</evidence>
<keyword evidence="2 5" id="KW-0547">Nucleotide-binding</keyword>
<proteinExistence type="inferred from homology"/>
<dbReference type="PROSITE" id="PS00178">
    <property type="entry name" value="AA_TRNA_LIGASE_I"/>
    <property type="match status" value="1"/>
</dbReference>
<dbReference type="PANTHER" id="PTHR11956:SF5">
    <property type="entry name" value="ARGININE--TRNA LIGASE, CYTOPLASMIC"/>
    <property type="match status" value="1"/>
</dbReference>
<dbReference type="GO" id="GO:0004812">
    <property type="term" value="F:aminoacyl-tRNA ligase activity"/>
    <property type="evidence" value="ECO:0007669"/>
    <property type="project" value="UniProtKB-KW"/>
</dbReference>
<evidence type="ECO:0000313" key="8">
    <source>
        <dbReference type="Proteomes" id="UP000798951"/>
    </source>
</evidence>
<keyword evidence="8" id="KW-1185">Reference proteome</keyword>
<evidence type="ECO:0000259" key="6">
    <source>
        <dbReference type="Pfam" id="PF00750"/>
    </source>
</evidence>
<evidence type="ECO:0000256" key="5">
    <source>
        <dbReference type="RuleBase" id="RU363038"/>
    </source>
</evidence>
<dbReference type="Proteomes" id="UP000798951">
    <property type="component" value="Unassembled WGS sequence"/>
</dbReference>
<dbReference type="Pfam" id="PF00750">
    <property type="entry name" value="tRNA-synt_1d"/>
    <property type="match status" value="1"/>
</dbReference>
<evidence type="ECO:0000256" key="2">
    <source>
        <dbReference type="ARBA" id="ARBA00022741"/>
    </source>
</evidence>
<dbReference type="InterPro" id="IPR035684">
    <property type="entry name" value="ArgRS_core"/>
</dbReference>
<evidence type="ECO:0000313" key="7">
    <source>
        <dbReference type="EMBL" id="KAF0845449.1"/>
    </source>
</evidence>
<feature type="domain" description="Arginyl-tRNA synthetase catalytic core" evidence="6">
    <location>
        <begin position="11"/>
        <end position="206"/>
    </location>
</feature>
<dbReference type="InterPro" id="IPR001278">
    <property type="entry name" value="Arg-tRNA-ligase"/>
</dbReference>
<dbReference type="RefSeq" id="WP_236573599.1">
    <property type="nucleotide sequence ID" value="NZ_VMSD01000007.1"/>
</dbReference>
<name>A0ABQ6YIX2_9NOCA</name>
<dbReference type="InterPro" id="IPR014729">
    <property type="entry name" value="Rossmann-like_a/b/a_fold"/>
</dbReference>
<evidence type="ECO:0000256" key="4">
    <source>
        <dbReference type="ARBA" id="ARBA00023146"/>
    </source>
</evidence>
<keyword evidence="4 5" id="KW-0030">Aminoacyl-tRNA synthetase</keyword>
<dbReference type="SUPFAM" id="SSF52374">
    <property type="entry name" value="Nucleotidylyl transferase"/>
    <property type="match status" value="1"/>
</dbReference>
<dbReference type="PANTHER" id="PTHR11956">
    <property type="entry name" value="ARGINYL-TRNA SYNTHETASE"/>
    <property type="match status" value="1"/>
</dbReference>
<comment type="similarity">
    <text evidence="5">Belongs to the class-I aminoacyl-tRNA synthetase family.</text>
</comment>
<organism evidence="7 8">
    <name type="scientific">Nocardia caishijiensis</name>
    <dbReference type="NCBI Taxonomy" id="184756"/>
    <lineage>
        <taxon>Bacteria</taxon>
        <taxon>Bacillati</taxon>
        <taxon>Actinomycetota</taxon>
        <taxon>Actinomycetes</taxon>
        <taxon>Mycobacteriales</taxon>
        <taxon>Nocardiaceae</taxon>
        <taxon>Nocardia</taxon>
    </lineage>
</organism>
<reference evidence="7 8" key="1">
    <citation type="submission" date="2019-07" db="EMBL/GenBank/DDBJ databases">
        <title>Genomic Encyclopedia of Type Strains, Phase IV (KMG-IV): sequencing the most valuable type-strain genomes for metagenomic binning, comparative biology and taxonomic classification.</title>
        <authorList>
            <person name="Goeker M."/>
        </authorList>
    </citation>
    <scope>NUCLEOTIDE SEQUENCE [LARGE SCALE GENOMIC DNA]</scope>
    <source>
        <strain evidence="7 8">DSM 44831</strain>
    </source>
</reference>
<accession>A0ABQ6YIX2</accession>
<gene>
    <name evidence="7" type="ORF">FNL39_10750</name>
</gene>
<evidence type="ECO:0000256" key="3">
    <source>
        <dbReference type="ARBA" id="ARBA00022840"/>
    </source>
</evidence>
<dbReference type="InterPro" id="IPR001412">
    <property type="entry name" value="aa-tRNA-synth_I_CS"/>
</dbReference>